<comment type="subunit">
    <text evidence="2">Homodimer.</text>
</comment>
<sequence length="79" mass="8948">GHALKPQVASIFTSFLDGLKKFYITKWEITCVLGLLLLGNTYFVWRQPRSFFLPSTGLAAGEDNGQRGYMLTFVIAYLR</sequence>
<protein>
    <recommendedName>
        <fullName evidence="2">Alkylglycerone-phosphate synthase</fullName>
        <shortName evidence="2">Alkyl-DHAP synthase</shortName>
        <ecNumber evidence="2">2.5.1.26</ecNumber>
    </recommendedName>
</protein>
<dbReference type="GO" id="GO:0005777">
    <property type="term" value="C:peroxisome"/>
    <property type="evidence" value="ECO:0007669"/>
    <property type="project" value="UniProtKB-SubCell"/>
</dbReference>
<proteinExistence type="inferred from homology"/>
<keyword evidence="3" id="KW-1133">Transmembrane helix</keyword>
<comment type="function">
    <text evidence="2">Catalyzes the exchange of an acyl for a long-chain alkyl group and the formation of the ether bond in the biosynthesis of ether phospholipids.</text>
</comment>
<comment type="cofactor">
    <cofactor evidence="2">
        <name>FAD</name>
        <dbReference type="ChEBI" id="CHEBI:57692"/>
    </cofactor>
</comment>
<gene>
    <name evidence="4" type="primary">Agps_0</name>
    <name evidence="4" type="ORF">AEGCAU_R00680</name>
</gene>
<keyword evidence="3" id="KW-0812">Transmembrane</keyword>
<evidence type="ECO:0000256" key="3">
    <source>
        <dbReference type="SAM" id="Phobius"/>
    </source>
</evidence>
<feature type="non-terminal residue" evidence="4">
    <location>
        <position position="1"/>
    </location>
</feature>
<keyword evidence="5" id="KW-1185">Reference proteome</keyword>
<keyword evidence="2" id="KW-0443">Lipid metabolism</keyword>
<dbReference type="Proteomes" id="UP000628412">
    <property type="component" value="Unassembled WGS sequence"/>
</dbReference>
<accession>A0A850YGF8</accession>
<comment type="caution">
    <text evidence="4">The sequence shown here is derived from an EMBL/GenBank/DDBJ whole genome shotgun (WGS) entry which is preliminary data.</text>
</comment>
<keyword evidence="2" id="KW-0576">Peroxisome</keyword>
<keyword evidence="2" id="KW-0285">Flavoprotein</keyword>
<organism evidence="4 5">
    <name type="scientific">Aegithalos caudatus</name>
    <name type="common">Long-tailed tit</name>
    <name type="synonym">Acredula caudata</name>
    <dbReference type="NCBI Taxonomy" id="73327"/>
    <lineage>
        <taxon>Eukaryota</taxon>
        <taxon>Metazoa</taxon>
        <taxon>Chordata</taxon>
        <taxon>Craniata</taxon>
        <taxon>Vertebrata</taxon>
        <taxon>Euteleostomi</taxon>
        <taxon>Archelosauria</taxon>
        <taxon>Archosauria</taxon>
        <taxon>Dinosauria</taxon>
        <taxon>Saurischia</taxon>
        <taxon>Theropoda</taxon>
        <taxon>Coelurosauria</taxon>
        <taxon>Aves</taxon>
        <taxon>Neognathae</taxon>
        <taxon>Neoaves</taxon>
        <taxon>Telluraves</taxon>
        <taxon>Australaves</taxon>
        <taxon>Passeriformes</taxon>
        <taxon>Sylvioidea</taxon>
        <taxon>Aegithalidae</taxon>
        <taxon>Aegithalos</taxon>
    </lineage>
</organism>
<comment type="similarity">
    <text evidence="2">Belongs to the FAD-binding oxidoreductase/transferase type 4 family.</text>
</comment>
<dbReference type="Gene3D" id="3.30.70.3450">
    <property type="match status" value="1"/>
</dbReference>
<keyword evidence="3" id="KW-0472">Membrane</keyword>
<keyword evidence="2" id="KW-0274">FAD</keyword>
<evidence type="ECO:0000256" key="2">
    <source>
        <dbReference type="RuleBase" id="RU363113"/>
    </source>
</evidence>
<dbReference type="AlphaFoldDB" id="A0A850YGF8"/>
<feature type="non-terminal residue" evidence="4">
    <location>
        <position position="79"/>
    </location>
</feature>
<comment type="pathway">
    <text evidence="2">Glycerolipid metabolism; ether lipid biosynthesis.</text>
</comment>
<feature type="transmembrane region" description="Helical" evidence="3">
    <location>
        <begin position="24"/>
        <end position="45"/>
    </location>
</feature>
<feature type="binding site" evidence="1">
    <location>
        <position position="79"/>
    </location>
    <ligand>
        <name>substrate</name>
    </ligand>
</feature>
<comment type="catalytic activity">
    <reaction evidence="2">
        <text>a long chain fatty alcohol + a 1-acylglycerone 3-phosphate = a 1-O-alkylglycerone 3-phosphate + a long-chain fatty acid + H(+)</text>
        <dbReference type="Rhea" id="RHEA:36171"/>
        <dbReference type="ChEBI" id="CHEBI:15378"/>
        <dbReference type="ChEBI" id="CHEBI:17135"/>
        <dbReference type="ChEBI" id="CHEBI:57534"/>
        <dbReference type="ChEBI" id="CHEBI:57560"/>
        <dbReference type="ChEBI" id="CHEBI:73315"/>
        <dbReference type="EC" id="2.5.1.26"/>
    </reaction>
</comment>
<dbReference type="PANTHER" id="PTHR46568:SF1">
    <property type="entry name" value="ALKYLDIHYDROXYACETONEPHOSPHATE SYNTHASE, PEROXISOMAL"/>
    <property type="match status" value="1"/>
</dbReference>
<dbReference type="UniPathway" id="UPA00781"/>
<dbReference type="EC" id="2.5.1.26" evidence="2"/>
<name>A0A850YGF8_AEGCA</name>
<dbReference type="InterPro" id="IPR025650">
    <property type="entry name" value="Alkyl-DHAP_Synthase"/>
</dbReference>
<dbReference type="GO" id="GO:0008611">
    <property type="term" value="P:ether lipid biosynthetic process"/>
    <property type="evidence" value="ECO:0007669"/>
    <property type="project" value="UniProtKB-UniPathway"/>
</dbReference>
<evidence type="ECO:0000313" key="4">
    <source>
        <dbReference type="EMBL" id="NWH92662.1"/>
    </source>
</evidence>
<comment type="subcellular location">
    <subcellularLocation>
        <location evidence="2">Peroxisome</location>
    </subcellularLocation>
</comment>
<evidence type="ECO:0000313" key="5">
    <source>
        <dbReference type="Proteomes" id="UP000628412"/>
    </source>
</evidence>
<keyword evidence="2" id="KW-0808">Transferase</keyword>
<dbReference type="EMBL" id="WEIU01017847">
    <property type="protein sequence ID" value="NWH92662.1"/>
    <property type="molecule type" value="Genomic_DNA"/>
</dbReference>
<evidence type="ECO:0000256" key="1">
    <source>
        <dbReference type="PIRSR" id="PIRSR625650-2"/>
    </source>
</evidence>
<dbReference type="GO" id="GO:0008609">
    <property type="term" value="F:alkylglycerone-phosphate synthase activity"/>
    <property type="evidence" value="ECO:0007669"/>
    <property type="project" value="UniProtKB-EC"/>
</dbReference>
<keyword evidence="2" id="KW-0444">Lipid biosynthesis</keyword>
<reference evidence="4" key="1">
    <citation type="submission" date="2019-10" db="EMBL/GenBank/DDBJ databases">
        <title>Bird 10,000 Genomes (B10K) Project - Family phase.</title>
        <authorList>
            <person name="Zhang G."/>
        </authorList>
    </citation>
    <scope>NUCLEOTIDE SEQUENCE</scope>
    <source>
        <strain evidence="4">B10K-DU-002-10</strain>
        <tissue evidence="4">Muscle</tissue>
    </source>
</reference>
<dbReference type="PANTHER" id="PTHR46568">
    <property type="entry name" value="ALKYLDIHYDROXYACETONEPHOSPHATE SYNTHASE, PEROXISOMAL"/>
    <property type="match status" value="1"/>
</dbReference>